<dbReference type="InterPro" id="IPR005821">
    <property type="entry name" value="Ion_trans_dom"/>
</dbReference>
<feature type="transmembrane region" description="Helical" evidence="10">
    <location>
        <begin position="45"/>
        <end position="67"/>
    </location>
</feature>
<evidence type="ECO:0000313" key="14">
    <source>
        <dbReference type="Proteomes" id="UP000694390"/>
    </source>
</evidence>
<dbReference type="AlphaFoldDB" id="A0A8C4WNL3"/>
<evidence type="ECO:0000256" key="2">
    <source>
        <dbReference type="ARBA" id="ARBA00022448"/>
    </source>
</evidence>
<feature type="transmembrane region" description="Helical" evidence="10">
    <location>
        <begin position="12"/>
        <end position="33"/>
    </location>
</feature>
<dbReference type="GO" id="GO:0051453">
    <property type="term" value="P:regulation of intracellular pH"/>
    <property type="evidence" value="ECO:0007669"/>
    <property type="project" value="TreeGrafter"/>
</dbReference>
<keyword evidence="4 10" id="KW-0812">Transmembrane</keyword>
<name>A0A8C4WNL3_9SAUR</name>
<evidence type="ECO:0000256" key="1">
    <source>
        <dbReference type="ARBA" id="ARBA00004651"/>
    </source>
</evidence>
<dbReference type="InterPro" id="IPR000595">
    <property type="entry name" value="cNMP-bd_dom"/>
</dbReference>
<keyword evidence="3" id="KW-1003">Cell membrane</keyword>
<feature type="transmembrane region" description="Helical" evidence="10">
    <location>
        <begin position="439"/>
        <end position="457"/>
    </location>
</feature>
<feature type="transmembrane region" description="Helical" evidence="10">
    <location>
        <begin position="160"/>
        <end position="186"/>
    </location>
</feature>
<dbReference type="Proteomes" id="UP000694390">
    <property type="component" value="Unassembled WGS sequence"/>
</dbReference>
<dbReference type="Pfam" id="PF00520">
    <property type="entry name" value="Ion_trans"/>
    <property type="match status" value="1"/>
</dbReference>
<evidence type="ECO:0000256" key="8">
    <source>
        <dbReference type="ARBA" id="ARBA00023136"/>
    </source>
</evidence>
<evidence type="ECO:0000256" key="5">
    <source>
        <dbReference type="ARBA" id="ARBA00022989"/>
    </source>
</evidence>
<feature type="transmembrane region" description="Helical" evidence="10">
    <location>
        <begin position="400"/>
        <end position="418"/>
    </location>
</feature>
<dbReference type="OrthoDB" id="9422143at2759"/>
<evidence type="ECO:0000256" key="3">
    <source>
        <dbReference type="ARBA" id="ARBA00022475"/>
    </source>
</evidence>
<evidence type="ECO:0000259" key="12">
    <source>
        <dbReference type="Pfam" id="PF00999"/>
    </source>
</evidence>
<evidence type="ECO:0000256" key="4">
    <source>
        <dbReference type="ARBA" id="ARBA00022692"/>
    </source>
</evidence>
<evidence type="ECO:0000259" key="11">
    <source>
        <dbReference type="Pfam" id="PF00520"/>
    </source>
</evidence>
<evidence type="ECO:0000256" key="9">
    <source>
        <dbReference type="ARBA" id="ARBA00023201"/>
    </source>
</evidence>
<reference evidence="13" key="1">
    <citation type="submission" date="2025-08" db="UniProtKB">
        <authorList>
            <consortium name="Ensembl"/>
        </authorList>
    </citation>
    <scope>IDENTIFICATION</scope>
</reference>
<dbReference type="GO" id="GO:0005216">
    <property type="term" value="F:monoatomic ion channel activity"/>
    <property type="evidence" value="ECO:0007669"/>
    <property type="project" value="InterPro"/>
</dbReference>
<dbReference type="InterPro" id="IPR027359">
    <property type="entry name" value="Volt_channel_dom_sf"/>
</dbReference>
<dbReference type="Gene3D" id="2.60.120.10">
    <property type="entry name" value="Jelly Rolls"/>
    <property type="match status" value="1"/>
</dbReference>
<keyword evidence="9" id="KW-0739">Sodium transport</keyword>
<evidence type="ECO:0000313" key="13">
    <source>
        <dbReference type="Ensembl" id="ENSGEVP00005018536.1"/>
    </source>
</evidence>
<feature type="transmembrane region" description="Helical" evidence="10">
    <location>
        <begin position="273"/>
        <end position="290"/>
    </location>
</feature>
<protein>
    <submittedName>
        <fullName evidence="13">Uncharacterized protein</fullName>
    </submittedName>
</protein>
<comment type="subcellular location">
    <subcellularLocation>
        <location evidence="1">Cell membrane</location>
        <topology evidence="1">Multi-pass membrane protein</topology>
    </subcellularLocation>
</comment>
<dbReference type="Gene3D" id="1.20.120.350">
    <property type="entry name" value="Voltage-gated potassium channels. Chain C"/>
    <property type="match status" value="1"/>
</dbReference>
<sequence>MVIAGCLHKEELRLFTCLKNFPGFLLNCTLIGWLTYKINKYNWNWHVSMLFGIILSTTDPILSVASVKNIGLSKIIIHLIKGESLFNDATTAIVFEIYRDLVSDPHTEVGKAIFSIIFILFSSSVILSTIFGFLSSRIVIYWLSHIFNDGLTEVILSFSMAYLTFFIAEWIGMSGVISLTVLGILLNSVSFSPGVDTFIIRRGNCVYRGLVVLFLSPLLSHLGYGFNWRWGAVIVWSGMRATFTLNMQLYRNGLSASQSPHSLSQGFSFTSDNLNVFIFFLSIGLCNITLPKRMAMYSAVQRIKEMEANTFSMLKLDRFLADANWTMTEEAIKTDYPYKMSNLSLLYFLQRKLCKRQKNKILKLCHDIVFMDEFEYTSYIITLLNFIPILMHFITPLDEIYIQQLKICNYYFIGLYILEASLKALAMGKAYIFHHWNQFELVIIIVGLIDIMIINIFKPLHPTYHMIKTIRVFRIIPENLEHFLFVLGLMQRDYPDIVTSVKTKQAVQTVLNTATETLKVLISSGVVDKNEEAKLQKVIKAFQKELLRSISWLENEKNQIEFIQKRARLLCYDYGDIICEECEMPQGIHLIISGMTKLCGSSPCYGVAKDVYEPRDPKWVPYTDYLVSGAIIGELNCLTKQEMEYTVTRETAVQTCFISMDNLFEAFDKFLECPSLEYKIWLKLALDITIKTFKENLLPNVYVMDVPTHSKWDIYDGTMDDVILVHGSVQDCQLLQPYFAPCILPKTCHQVRRIIVIKKLSLLYKLIIRAPKTTGVLQDAFRFLENNERLLLSSRKHNVKHRYLIRILSECLVLP</sequence>
<dbReference type="PANTHER" id="PTHR10110:SF86">
    <property type="entry name" value="SODIUM_HYDROGEN EXCHANGER 7"/>
    <property type="match status" value="1"/>
</dbReference>
<dbReference type="CDD" id="cd00038">
    <property type="entry name" value="CAP_ED"/>
    <property type="match status" value="1"/>
</dbReference>
<dbReference type="Pfam" id="PF00999">
    <property type="entry name" value="Na_H_Exchanger"/>
    <property type="match status" value="1"/>
</dbReference>
<dbReference type="SUPFAM" id="SSF81324">
    <property type="entry name" value="Voltage-gated potassium channels"/>
    <property type="match status" value="1"/>
</dbReference>
<reference evidence="13" key="2">
    <citation type="submission" date="2025-09" db="UniProtKB">
        <authorList>
            <consortium name="Ensembl"/>
        </authorList>
    </citation>
    <scope>IDENTIFICATION</scope>
</reference>
<dbReference type="Gene3D" id="6.10.140.1330">
    <property type="match status" value="1"/>
</dbReference>
<organism evidence="13 14">
    <name type="scientific">Gopherus evgoodei</name>
    <name type="common">Goodes thornscrub tortoise</name>
    <dbReference type="NCBI Taxonomy" id="1825980"/>
    <lineage>
        <taxon>Eukaryota</taxon>
        <taxon>Metazoa</taxon>
        <taxon>Chordata</taxon>
        <taxon>Craniata</taxon>
        <taxon>Vertebrata</taxon>
        <taxon>Euteleostomi</taxon>
        <taxon>Archelosauria</taxon>
        <taxon>Testudinata</taxon>
        <taxon>Testudines</taxon>
        <taxon>Cryptodira</taxon>
        <taxon>Durocryptodira</taxon>
        <taxon>Testudinoidea</taxon>
        <taxon>Testudinidae</taxon>
        <taxon>Gopherus</taxon>
    </lineage>
</organism>
<feature type="transmembrane region" description="Helical" evidence="10">
    <location>
        <begin position="376"/>
        <end position="394"/>
    </location>
</feature>
<dbReference type="GO" id="GO:0005886">
    <property type="term" value="C:plasma membrane"/>
    <property type="evidence" value="ECO:0007669"/>
    <property type="project" value="UniProtKB-SubCell"/>
</dbReference>
<dbReference type="GeneTree" id="ENSGT00940000162055"/>
<feature type="transmembrane region" description="Helical" evidence="10">
    <location>
        <begin position="113"/>
        <end position="140"/>
    </location>
</feature>
<keyword evidence="2" id="KW-0813">Transport</keyword>
<dbReference type="InterPro" id="IPR018422">
    <property type="entry name" value="Cation/H_exchanger_CPA1"/>
</dbReference>
<dbReference type="InterPro" id="IPR018490">
    <property type="entry name" value="cNMP-bd_dom_sf"/>
</dbReference>
<keyword evidence="5 10" id="KW-1133">Transmembrane helix</keyword>
<evidence type="ECO:0000256" key="10">
    <source>
        <dbReference type="SAM" id="Phobius"/>
    </source>
</evidence>
<dbReference type="GO" id="GO:0015386">
    <property type="term" value="F:potassium:proton antiporter activity"/>
    <property type="evidence" value="ECO:0007669"/>
    <property type="project" value="TreeGrafter"/>
</dbReference>
<dbReference type="InterPro" id="IPR006153">
    <property type="entry name" value="Cation/H_exchanger_TM"/>
</dbReference>
<keyword evidence="7" id="KW-0406">Ion transport</keyword>
<dbReference type="InterPro" id="IPR014710">
    <property type="entry name" value="RmlC-like_jellyroll"/>
</dbReference>
<accession>A0A8C4WNL3</accession>
<dbReference type="GO" id="GO:0098719">
    <property type="term" value="P:sodium ion import across plasma membrane"/>
    <property type="evidence" value="ECO:0007669"/>
    <property type="project" value="TreeGrafter"/>
</dbReference>
<dbReference type="PANTHER" id="PTHR10110">
    <property type="entry name" value="SODIUM/HYDROGEN EXCHANGER"/>
    <property type="match status" value="1"/>
</dbReference>
<keyword evidence="8 10" id="KW-0472">Membrane</keyword>
<evidence type="ECO:0000256" key="6">
    <source>
        <dbReference type="ARBA" id="ARBA00023053"/>
    </source>
</evidence>
<feature type="domain" description="Ion transport" evidence="11">
    <location>
        <begin position="374"/>
        <end position="475"/>
    </location>
</feature>
<dbReference type="SUPFAM" id="SSF51206">
    <property type="entry name" value="cAMP-binding domain-like"/>
    <property type="match status" value="1"/>
</dbReference>
<proteinExistence type="predicted"/>
<keyword evidence="14" id="KW-1185">Reference proteome</keyword>
<dbReference type="Ensembl" id="ENSGEVT00005019478.1">
    <property type="protein sequence ID" value="ENSGEVP00005018536.1"/>
    <property type="gene ID" value="ENSGEVG00005013030.1"/>
</dbReference>
<dbReference type="GO" id="GO:0015385">
    <property type="term" value="F:sodium:proton antiporter activity"/>
    <property type="evidence" value="ECO:0007669"/>
    <property type="project" value="InterPro"/>
</dbReference>
<dbReference type="FunFam" id="2.60.120.10:FF:000067">
    <property type="entry name" value="Solute carrier family 9 member C1"/>
    <property type="match status" value="1"/>
</dbReference>
<feature type="transmembrane region" description="Helical" evidence="10">
    <location>
        <begin position="206"/>
        <end position="226"/>
    </location>
</feature>
<feature type="domain" description="Cation/H+ exchanger transmembrane" evidence="12">
    <location>
        <begin position="21"/>
        <end position="193"/>
    </location>
</feature>
<keyword evidence="6" id="KW-0915">Sodium</keyword>
<evidence type="ECO:0000256" key="7">
    <source>
        <dbReference type="ARBA" id="ARBA00023065"/>
    </source>
</evidence>